<evidence type="ECO:0000313" key="5">
    <source>
        <dbReference type="Proteomes" id="UP000224974"/>
    </source>
</evidence>
<reference evidence="3" key="1">
    <citation type="submission" date="2017-09" db="EMBL/GenBank/DDBJ databases">
        <title>FDA dAtabase for Regulatory Grade micrObial Sequences (FDA-ARGOS): Supporting development and validation of Infectious Disease Dx tests.</title>
        <authorList>
            <person name="Minogue T."/>
            <person name="Wolcott M."/>
            <person name="Wasieloski L."/>
            <person name="Aguilar W."/>
            <person name="Moore D."/>
            <person name="Tallon L.J."/>
            <person name="Sadzewicz L."/>
            <person name="Ott S."/>
            <person name="Zhao X."/>
            <person name="Nagaraj S."/>
            <person name="Vavikolanu K."/>
            <person name="Aluvathingal J."/>
            <person name="Nadendla S."/>
            <person name="Sichtig H."/>
        </authorList>
    </citation>
    <scope>NUCLEOTIDE SEQUENCE</scope>
    <source>
        <strain evidence="3">FDAARGOS_387</strain>
    </source>
</reference>
<dbReference type="Proteomes" id="UP000224974">
    <property type="component" value="Unassembled WGS sequence"/>
</dbReference>
<dbReference type="InterPro" id="IPR007893">
    <property type="entry name" value="Spore_coat_U/FanG"/>
</dbReference>
<evidence type="ECO:0000256" key="1">
    <source>
        <dbReference type="SAM" id="SignalP"/>
    </source>
</evidence>
<dbReference type="Pfam" id="PF05229">
    <property type="entry name" value="SCPU"/>
    <property type="match status" value="2"/>
</dbReference>
<dbReference type="SMART" id="SM00972">
    <property type="entry name" value="SCPU"/>
    <property type="match status" value="2"/>
</dbReference>
<gene>
    <name evidence="3" type="ORF">CRN84_21200</name>
    <name evidence="4" type="ORF">NCTC12282_05806</name>
</gene>
<protein>
    <submittedName>
        <fullName evidence="3">Spore coat protein</fullName>
    </submittedName>
</protein>
<keyword evidence="3" id="KW-0167">Capsid protein</keyword>
<dbReference type="AlphaFoldDB" id="A0A2C6DMU8"/>
<dbReference type="RefSeq" id="WP_051323289.1">
    <property type="nucleotide sequence ID" value="NZ_CAADJA010000002.1"/>
</dbReference>
<evidence type="ECO:0000259" key="2">
    <source>
        <dbReference type="Pfam" id="PF05229"/>
    </source>
</evidence>
<feature type="signal peptide" evidence="1">
    <location>
        <begin position="1"/>
        <end position="36"/>
    </location>
</feature>
<dbReference type="InterPro" id="IPR053167">
    <property type="entry name" value="Spore_coat_component"/>
</dbReference>
<evidence type="ECO:0000313" key="3">
    <source>
        <dbReference type="EMBL" id="PHI31668.1"/>
    </source>
</evidence>
<feature type="domain" description="Spore coat protein U/FanG" evidence="2">
    <location>
        <begin position="29"/>
        <end position="173"/>
    </location>
</feature>
<sequence length="329" mass="34997">MKINNSPQPANKLSPLRPVVLFFILCWLLIASAAQASCTITVTPVPQNLGTAAASNVYNSSLNTSGPGGLSCSGLSISLAGTSTVNGTITSTTNGFNLVNTQNATAKIPYTLYGDNTTNYPFKLNTAMDYGPGGLNLLGLLLVGTGGSTTIYTRTSPGANVPAGIYTDTVIITWYARICLLNALGICVSLDPPITGTSTIQINLTVTNNCVINSTPNVQFTSSPLVEQFQSITQSVTLTCTLQAPYKAYFSSGSHFQSPWRRMKGSSTNMLQYNIYHPNTSTVWDSTTPLLANGTGLTQSISYTTTINPNQSEQPQDSYSDSINFTVEY</sequence>
<dbReference type="EMBL" id="PDDX01000001">
    <property type="protein sequence ID" value="PHI31668.1"/>
    <property type="molecule type" value="Genomic_DNA"/>
</dbReference>
<dbReference type="Proteomes" id="UP000373449">
    <property type="component" value="Unassembled WGS sequence"/>
</dbReference>
<dbReference type="PANTHER" id="PTHR37089">
    <property type="entry name" value="PROTEIN U-RELATED"/>
    <property type="match status" value="1"/>
</dbReference>
<accession>A0A2C6DMU8</accession>
<evidence type="ECO:0000313" key="4">
    <source>
        <dbReference type="EMBL" id="VFS52384.1"/>
    </source>
</evidence>
<dbReference type="STRING" id="1111728.GCA_000427805_01493"/>
<name>A0A2C6DMU8_9GAMM</name>
<feature type="domain" description="Spore coat protein U/FanG" evidence="2">
    <location>
        <begin position="197"/>
        <end position="326"/>
    </location>
</feature>
<reference evidence="4 6" key="3">
    <citation type="submission" date="2019-03" db="EMBL/GenBank/DDBJ databases">
        <authorList>
            <consortium name="Pathogen Informatics"/>
        </authorList>
    </citation>
    <scope>NUCLEOTIDE SEQUENCE [LARGE SCALE GENOMIC DNA]</scope>
    <source>
        <strain evidence="4 6">NCTC12282</strain>
    </source>
</reference>
<reference evidence="5" key="2">
    <citation type="submission" date="2017-09" db="EMBL/GenBank/DDBJ databases">
        <title>FDA dAtabase for Regulatory Grade micrObial Sequences (FDA-ARGOS): Supporting development and validation of Infectious Disease Dx tests.</title>
        <authorList>
            <person name="Minogue T."/>
            <person name="Wolcott M."/>
            <person name="Wasieloski L."/>
            <person name="Aguilar W."/>
            <person name="Moore D."/>
            <person name="Tallon L."/>
            <person name="Sadzewicz L."/>
            <person name="Ott S."/>
            <person name="Zhao X."/>
            <person name="Nagaraj S."/>
            <person name="Vavikolanu K."/>
            <person name="Aluvathingal J."/>
            <person name="Nadendla S."/>
            <person name="Sichtig H."/>
        </authorList>
    </citation>
    <scope>NUCLEOTIDE SEQUENCE [LARGE SCALE GENOMIC DNA]</scope>
    <source>
        <strain evidence="5">FDAARGOS_387</strain>
    </source>
</reference>
<dbReference type="EMBL" id="CAADJA010000002">
    <property type="protein sequence ID" value="VFS52384.1"/>
    <property type="molecule type" value="Genomic_DNA"/>
</dbReference>
<proteinExistence type="predicted"/>
<evidence type="ECO:0000313" key="6">
    <source>
        <dbReference type="Proteomes" id="UP000373449"/>
    </source>
</evidence>
<feature type="chain" id="PRO_5036036628" evidence="1">
    <location>
        <begin position="37"/>
        <end position="329"/>
    </location>
</feature>
<organism evidence="3 5">
    <name type="scientific">Budvicia aquatica</name>
    <dbReference type="NCBI Taxonomy" id="82979"/>
    <lineage>
        <taxon>Bacteria</taxon>
        <taxon>Pseudomonadati</taxon>
        <taxon>Pseudomonadota</taxon>
        <taxon>Gammaproteobacteria</taxon>
        <taxon>Enterobacterales</taxon>
        <taxon>Budviciaceae</taxon>
        <taxon>Budvicia</taxon>
    </lineage>
</organism>
<dbReference type="OrthoDB" id="8901110at2"/>
<keyword evidence="1" id="KW-0732">Signal</keyword>
<dbReference type="PANTHER" id="PTHR37089:SF1">
    <property type="entry name" value="MEMBRANE PROTEIN"/>
    <property type="match status" value="1"/>
</dbReference>
<keyword evidence="3" id="KW-0946">Virion</keyword>
<keyword evidence="5" id="KW-1185">Reference proteome</keyword>